<dbReference type="InterPro" id="IPR051531">
    <property type="entry name" value="N-acetyltransferase"/>
</dbReference>
<keyword evidence="2" id="KW-0012">Acyltransferase</keyword>
<protein>
    <submittedName>
        <fullName evidence="2">Acyl-CoA N-acyltransferase</fullName>
    </submittedName>
</protein>
<dbReference type="PANTHER" id="PTHR43792:SF1">
    <property type="entry name" value="N-ACETYLTRANSFERASE DOMAIN-CONTAINING PROTEIN"/>
    <property type="match status" value="1"/>
</dbReference>
<dbReference type="EMBL" id="MU004240">
    <property type="protein sequence ID" value="KAF2665830.1"/>
    <property type="molecule type" value="Genomic_DNA"/>
</dbReference>
<dbReference type="SUPFAM" id="SSF55729">
    <property type="entry name" value="Acyl-CoA N-acyltransferases (Nat)"/>
    <property type="match status" value="1"/>
</dbReference>
<dbReference type="GO" id="GO:0016747">
    <property type="term" value="F:acyltransferase activity, transferring groups other than amino-acyl groups"/>
    <property type="evidence" value="ECO:0007669"/>
    <property type="project" value="InterPro"/>
</dbReference>
<evidence type="ECO:0000259" key="1">
    <source>
        <dbReference type="PROSITE" id="PS51186"/>
    </source>
</evidence>
<dbReference type="PANTHER" id="PTHR43792">
    <property type="entry name" value="GNAT FAMILY, PUTATIVE (AFU_ORTHOLOGUE AFUA_3G00765)-RELATED-RELATED"/>
    <property type="match status" value="1"/>
</dbReference>
<dbReference type="OrthoDB" id="4072826at2759"/>
<dbReference type="AlphaFoldDB" id="A0A6A6U1P2"/>
<dbReference type="InterPro" id="IPR000182">
    <property type="entry name" value="GNAT_dom"/>
</dbReference>
<dbReference type="InterPro" id="IPR016181">
    <property type="entry name" value="Acyl_CoA_acyltransferase"/>
</dbReference>
<organism evidence="2 3">
    <name type="scientific">Microthyrium microscopicum</name>
    <dbReference type="NCBI Taxonomy" id="703497"/>
    <lineage>
        <taxon>Eukaryota</taxon>
        <taxon>Fungi</taxon>
        <taxon>Dikarya</taxon>
        <taxon>Ascomycota</taxon>
        <taxon>Pezizomycotina</taxon>
        <taxon>Dothideomycetes</taxon>
        <taxon>Dothideomycetes incertae sedis</taxon>
        <taxon>Microthyriales</taxon>
        <taxon>Microthyriaceae</taxon>
        <taxon>Microthyrium</taxon>
    </lineage>
</organism>
<keyword evidence="3" id="KW-1185">Reference proteome</keyword>
<accession>A0A6A6U1P2</accession>
<dbReference type="Gene3D" id="3.40.630.30">
    <property type="match status" value="1"/>
</dbReference>
<dbReference type="Pfam" id="PF13302">
    <property type="entry name" value="Acetyltransf_3"/>
    <property type="match status" value="1"/>
</dbReference>
<feature type="domain" description="N-acetyltransferase" evidence="1">
    <location>
        <begin position="8"/>
        <end position="186"/>
    </location>
</feature>
<gene>
    <name evidence="2" type="ORF">BT63DRAFT_428776</name>
</gene>
<sequence>MSITTSRFTLEPLTLDHKEAFFQFRSDPRTYKWTTSGKWTSMDQCTTWLNERMARPKCDQYVICLSPDSPLAKSLDASALAEVPTLPNGNYFIGSLGFPRKDEIGYLVHPAVWGKGVAPEAIKAALTVYFDKYKDVMEASAHTDEENGQSRRVVEKLGFKLTDYKGSYETSYLGKRTEVVYVIEREVVEGWSKN</sequence>
<keyword evidence="2" id="KW-0808">Transferase</keyword>
<evidence type="ECO:0000313" key="2">
    <source>
        <dbReference type="EMBL" id="KAF2665830.1"/>
    </source>
</evidence>
<reference evidence="2" key="1">
    <citation type="journal article" date="2020" name="Stud. Mycol.">
        <title>101 Dothideomycetes genomes: a test case for predicting lifestyles and emergence of pathogens.</title>
        <authorList>
            <person name="Haridas S."/>
            <person name="Albert R."/>
            <person name="Binder M."/>
            <person name="Bloem J."/>
            <person name="Labutti K."/>
            <person name="Salamov A."/>
            <person name="Andreopoulos B."/>
            <person name="Baker S."/>
            <person name="Barry K."/>
            <person name="Bills G."/>
            <person name="Bluhm B."/>
            <person name="Cannon C."/>
            <person name="Castanera R."/>
            <person name="Culley D."/>
            <person name="Daum C."/>
            <person name="Ezra D."/>
            <person name="Gonzalez J."/>
            <person name="Henrissat B."/>
            <person name="Kuo A."/>
            <person name="Liang C."/>
            <person name="Lipzen A."/>
            <person name="Lutzoni F."/>
            <person name="Magnuson J."/>
            <person name="Mondo S."/>
            <person name="Nolan M."/>
            <person name="Ohm R."/>
            <person name="Pangilinan J."/>
            <person name="Park H.-J."/>
            <person name="Ramirez L."/>
            <person name="Alfaro M."/>
            <person name="Sun H."/>
            <person name="Tritt A."/>
            <person name="Yoshinaga Y."/>
            <person name="Zwiers L.-H."/>
            <person name="Turgeon B."/>
            <person name="Goodwin S."/>
            <person name="Spatafora J."/>
            <person name="Crous P."/>
            <person name="Grigoriev I."/>
        </authorList>
    </citation>
    <scope>NUCLEOTIDE SEQUENCE</scope>
    <source>
        <strain evidence="2">CBS 115976</strain>
    </source>
</reference>
<dbReference type="PROSITE" id="PS51186">
    <property type="entry name" value="GNAT"/>
    <property type="match status" value="1"/>
</dbReference>
<name>A0A6A6U1P2_9PEZI</name>
<dbReference type="Proteomes" id="UP000799302">
    <property type="component" value="Unassembled WGS sequence"/>
</dbReference>
<evidence type="ECO:0000313" key="3">
    <source>
        <dbReference type="Proteomes" id="UP000799302"/>
    </source>
</evidence>
<proteinExistence type="predicted"/>